<feature type="domain" description="RNA polymerase Rpb1" evidence="6">
    <location>
        <begin position="79"/>
        <end position="232"/>
    </location>
</feature>
<dbReference type="SUPFAM" id="SSF64484">
    <property type="entry name" value="beta and beta-prime subunits of DNA dependent RNA-polymerase"/>
    <property type="match status" value="1"/>
</dbReference>
<dbReference type="InterPro" id="IPR007075">
    <property type="entry name" value="RNA_pol_Rpb1_6"/>
</dbReference>
<dbReference type="Gene3D" id="6.10.250.2940">
    <property type="match status" value="1"/>
</dbReference>
<dbReference type="Proteomes" id="UP000298030">
    <property type="component" value="Unassembled WGS sequence"/>
</dbReference>
<evidence type="ECO:0000313" key="8">
    <source>
        <dbReference type="Proteomes" id="UP000298030"/>
    </source>
</evidence>
<dbReference type="GO" id="GO:0003677">
    <property type="term" value="F:DNA binding"/>
    <property type="evidence" value="ECO:0007669"/>
    <property type="project" value="InterPro"/>
</dbReference>
<evidence type="ECO:0000256" key="3">
    <source>
        <dbReference type="ARBA" id="ARBA00022679"/>
    </source>
</evidence>
<dbReference type="GO" id="GO:0006351">
    <property type="term" value="P:DNA-templated transcription"/>
    <property type="evidence" value="ECO:0007669"/>
    <property type="project" value="InterPro"/>
</dbReference>
<gene>
    <name evidence="7" type="ORF">FA13DRAFT_1862449</name>
</gene>
<dbReference type="PANTHER" id="PTHR19376">
    <property type="entry name" value="DNA-DIRECTED RNA POLYMERASE"/>
    <property type="match status" value="1"/>
</dbReference>
<dbReference type="PANTHER" id="PTHR19376:SF37">
    <property type="entry name" value="DNA-DIRECTED RNA POLYMERASE II SUBUNIT RPB1"/>
    <property type="match status" value="1"/>
</dbReference>
<dbReference type="Pfam" id="PF04992">
    <property type="entry name" value="RNA_pol_Rpb1_6"/>
    <property type="match status" value="1"/>
</dbReference>
<proteinExistence type="predicted"/>
<evidence type="ECO:0000256" key="4">
    <source>
        <dbReference type="ARBA" id="ARBA00022695"/>
    </source>
</evidence>
<dbReference type="EMBL" id="QPFP01000026">
    <property type="protein sequence ID" value="TEB29736.1"/>
    <property type="molecule type" value="Genomic_DNA"/>
</dbReference>
<keyword evidence="2" id="KW-0240">DNA-directed RNA polymerase</keyword>
<keyword evidence="4" id="KW-0548">Nucleotidyltransferase</keyword>
<dbReference type="OrthoDB" id="270392at2759"/>
<dbReference type="GO" id="GO:0005665">
    <property type="term" value="C:RNA polymerase II, core complex"/>
    <property type="evidence" value="ECO:0007669"/>
    <property type="project" value="TreeGrafter"/>
</dbReference>
<evidence type="ECO:0000256" key="5">
    <source>
        <dbReference type="ARBA" id="ARBA00023163"/>
    </source>
</evidence>
<evidence type="ECO:0000256" key="2">
    <source>
        <dbReference type="ARBA" id="ARBA00022478"/>
    </source>
</evidence>
<dbReference type="EC" id="2.7.7.6" evidence="1"/>
<comment type="caution">
    <text evidence="7">The sequence shown here is derived from an EMBL/GenBank/DDBJ whole genome shotgun (WGS) entry which is preliminary data.</text>
</comment>
<dbReference type="GO" id="GO:0003899">
    <property type="term" value="F:DNA-directed RNA polymerase activity"/>
    <property type="evidence" value="ECO:0007669"/>
    <property type="project" value="UniProtKB-EC"/>
</dbReference>
<dbReference type="InterPro" id="IPR045867">
    <property type="entry name" value="DNA-dir_RpoC_beta_prime"/>
</dbReference>
<accession>A0A4Y7T6D2</accession>
<dbReference type="AlphaFoldDB" id="A0A4Y7T6D2"/>
<organism evidence="7 8">
    <name type="scientific">Coprinellus micaceus</name>
    <name type="common">Glistening ink-cap mushroom</name>
    <name type="synonym">Coprinus micaceus</name>
    <dbReference type="NCBI Taxonomy" id="71717"/>
    <lineage>
        <taxon>Eukaryota</taxon>
        <taxon>Fungi</taxon>
        <taxon>Dikarya</taxon>
        <taxon>Basidiomycota</taxon>
        <taxon>Agaricomycotina</taxon>
        <taxon>Agaricomycetes</taxon>
        <taxon>Agaricomycetidae</taxon>
        <taxon>Agaricales</taxon>
        <taxon>Agaricineae</taxon>
        <taxon>Psathyrellaceae</taxon>
        <taxon>Coprinellus</taxon>
    </lineage>
</organism>
<protein>
    <recommendedName>
        <fullName evidence="1">DNA-directed RNA polymerase</fullName>
        <ecNumber evidence="1">2.7.7.6</ecNumber>
    </recommendedName>
</protein>
<dbReference type="STRING" id="71717.A0A4Y7T6D2"/>
<sequence>MTSVSTFATESPTQTRYYNSSSTRWPVERLIDTTVKTAETGYIQRRLVKALEDAMVCYGGTVRNSFGGLIQFVYREDGMDGTFVEKQSIETFALNSAESQHEYRVDVTGPAGGFMARMLDQEFARLEKDRYDLRHPIPPRTATPSFYPPLPNTVQIFHIDRRNPSDLEPAYIVDSVRELGQRLIVVRGDDTLSRETQDDTTLMFKMHFHATFAARKEAFEWVLSDVERKFDQEMCGALAT</sequence>
<dbReference type="Gene3D" id="6.20.50.80">
    <property type="match status" value="1"/>
</dbReference>
<evidence type="ECO:0000313" key="7">
    <source>
        <dbReference type="EMBL" id="TEB29736.1"/>
    </source>
</evidence>
<reference evidence="7 8" key="1">
    <citation type="journal article" date="2019" name="Nat. Ecol. Evol.">
        <title>Megaphylogeny resolves global patterns of mushroom evolution.</title>
        <authorList>
            <person name="Varga T."/>
            <person name="Krizsan K."/>
            <person name="Foldi C."/>
            <person name="Dima B."/>
            <person name="Sanchez-Garcia M."/>
            <person name="Sanchez-Ramirez S."/>
            <person name="Szollosi G.J."/>
            <person name="Szarkandi J.G."/>
            <person name="Papp V."/>
            <person name="Albert L."/>
            <person name="Andreopoulos W."/>
            <person name="Angelini C."/>
            <person name="Antonin V."/>
            <person name="Barry K.W."/>
            <person name="Bougher N.L."/>
            <person name="Buchanan P."/>
            <person name="Buyck B."/>
            <person name="Bense V."/>
            <person name="Catcheside P."/>
            <person name="Chovatia M."/>
            <person name="Cooper J."/>
            <person name="Damon W."/>
            <person name="Desjardin D."/>
            <person name="Finy P."/>
            <person name="Geml J."/>
            <person name="Haridas S."/>
            <person name="Hughes K."/>
            <person name="Justo A."/>
            <person name="Karasinski D."/>
            <person name="Kautmanova I."/>
            <person name="Kiss B."/>
            <person name="Kocsube S."/>
            <person name="Kotiranta H."/>
            <person name="LaButti K.M."/>
            <person name="Lechner B.E."/>
            <person name="Liimatainen K."/>
            <person name="Lipzen A."/>
            <person name="Lukacs Z."/>
            <person name="Mihaltcheva S."/>
            <person name="Morgado L.N."/>
            <person name="Niskanen T."/>
            <person name="Noordeloos M.E."/>
            <person name="Ohm R.A."/>
            <person name="Ortiz-Santana B."/>
            <person name="Ovrebo C."/>
            <person name="Racz N."/>
            <person name="Riley R."/>
            <person name="Savchenko A."/>
            <person name="Shiryaev A."/>
            <person name="Soop K."/>
            <person name="Spirin V."/>
            <person name="Szebenyi C."/>
            <person name="Tomsovsky M."/>
            <person name="Tulloss R.E."/>
            <person name="Uehling J."/>
            <person name="Grigoriev I.V."/>
            <person name="Vagvolgyi C."/>
            <person name="Papp T."/>
            <person name="Martin F.M."/>
            <person name="Miettinen O."/>
            <person name="Hibbett D.S."/>
            <person name="Nagy L.G."/>
        </authorList>
    </citation>
    <scope>NUCLEOTIDE SEQUENCE [LARGE SCALE GENOMIC DNA]</scope>
    <source>
        <strain evidence="7 8">FP101781</strain>
    </source>
</reference>
<name>A0A4Y7T6D2_COPMI</name>
<keyword evidence="3" id="KW-0808">Transferase</keyword>
<evidence type="ECO:0000256" key="1">
    <source>
        <dbReference type="ARBA" id="ARBA00012418"/>
    </source>
</evidence>
<keyword evidence="5" id="KW-0804">Transcription</keyword>
<evidence type="ECO:0000259" key="6">
    <source>
        <dbReference type="Pfam" id="PF04992"/>
    </source>
</evidence>
<keyword evidence="8" id="KW-1185">Reference proteome</keyword>